<proteinExistence type="predicted"/>
<dbReference type="Proteomes" id="UP000651482">
    <property type="component" value="Unassembled WGS sequence"/>
</dbReference>
<dbReference type="SUPFAM" id="SSF55729">
    <property type="entry name" value="Acyl-CoA N-acyltransferases (Nat)"/>
    <property type="match status" value="2"/>
</dbReference>
<name>A0A926HSL9_9FIRM</name>
<protein>
    <submittedName>
        <fullName evidence="2">DUF2156 domain-containing protein</fullName>
    </submittedName>
</protein>
<evidence type="ECO:0000313" key="2">
    <source>
        <dbReference type="EMBL" id="MBC8534423.1"/>
    </source>
</evidence>
<sequence length="305" mass="34614">MLDFRRPTLEDAQWARAVLQTMQSGGPAPSEMGFGTLYLWSSTYDTQICRYRNSLIIRYSDEETYAYDVPVGDGDLHEMIEATIADAQAHGKKYRLWGITDAEMPLVEASEPGRFFYYPERDHFDYVYRTEDLAELKGRKYHSKRNHLARFRKMYPSYTFELLHAGNLADCLPVARQWCCENGCGEELRMENCAIAKALREFDALHLEGGLIRIDGAPVSFVIGEALNPDTIDLHFEKALSGYEGLYAAINQEFAANLLGKYQYINREEDMGSEGLRKAKLSYYPAVLLEKHAAVLKEEAADAAG</sequence>
<reference evidence="2" key="1">
    <citation type="submission" date="2020-08" db="EMBL/GenBank/DDBJ databases">
        <title>Genome public.</title>
        <authorList>
            <person name="Liu C."/>
            <person name="Sun Q."/>
        </authorList>
    </citation>
    <scope>NUCLEOTIDE SEQUENCE</scope>
    <source>
        <strain evidence="2">NSJ-40</strain>
    </source>
</reference>
<comment type="caution">
    <text evidence="2">The sequence shown here is derived from an EMBL/GenBank/DDBJ whole genome shotgun (WGS) entry which is preliminary data.</text>
</comment>
<evidence type="ECO:0000259" key="1">
    <source>
        <dbReference type="Pfam" id="PF09924"/>
    </source>
</evidence>
<dbReference type="AlphaFoldDB" id="A0A926HSL9"/>
<dbReference type="InterPro" id="IPR016181">
    <property type="entry name" value="Acyl_CoA_acyltransferase"/>
</dbReference>
<dbReference type="PANTHER" id="PTHR41373:SF1">
    <property type="entry name" value="PHOSPHATIDYLGLYCEROL LYSYLTRANSFERASE C-TERMINAL DOMAIN-CONTAINING PROTEIN"/>
    <property type="match status" value="1"/>
</dbReference>
<dbReference type="InterPro" id="IPR024320">
    <property type="entry name" value="LPG_synthase_C"/>
</dbReference>
<dbReference type="PIRSF" id="PIRSF018688">
    <property type="entry name" value="UCP018688"/>
    <property type="match status" value="1"/>
</dbReference>
<organism evidence="2 3">
    <name type="scientific">Yeguia hominis</name>
    <dbReference type="NCBI Taxonomy" id="2763662"/>
    <lineage>
        <taxon>Bacteria</taxon>
        <taxon>Bacillati</taxon>
        <taxon>Bacillota</taxon>
        <taxon>Clostridia</taxon>
        <taxon>Eubacteriales</taxon>
        <taxon>Yeguiaceae</taxon>
        <taxon>Yeguia</taxon>
    </lineage>
</organism>
<feature type="domain" description="Phosphatidylglycerol lysyltransferase C-terminal" evidence="1">
    <location>
        <begin position="29"/>
        <end position="291"/>
    </location>
</feature>
<dbReference type="EMBL" id="JACRSN010000017">
    <property type="protein sequence ID" value="MBC8534423.1"/>
    <property type="molecule type" value="Genomic_DNA"/>
</dbReference>
<dbReference type="RefSeq" id="WP_249320007.1">
    <property type="nucleotide sequence ID" value="NZ_JACRSN010000017.1"/>
</dbReference>
<dbReference type="PANTHER" id="PTHR41373">
    <property type="entry name" value="DUF2156 DOMAIN-CONTAINING PROTEIN"/>
    <property type="match status" value="1"/>
</dbReference>
<evidence type="ECO:0000313" key="3">
    <source>
        <dbReference type="Proteomes" id="UP000651482"/>
    </source>
</evidence>
<dbReference type="InterPro" id="IPR016732">
    <property type="entry name" value="UCP018688"/>
</dbReference>
<dbReference type="Gene3D" id="3.40.630.30">
    <property type="match status" value="1"/>
</dbReference>
<dbReference type="Pfam" id="PF09924">
    <property type="entry name" value="LPG_synthase_C"/>
    <property type="match status" value="1"/>
</dbReference>
<gene>
    <name evidence="2" type="ORF">IAG03_10590</name>
</gene>
<keyword evidence="3" id="KW-1185">Reference proteome</keyword>
<accession>A0A926HSL9</accession>